<dbReference type="InterPro" id="IPR036388">
    <property type="entry name" value="WH-like_DNA-bd_sf"/>
</dbReference>
<evidence type="ECO:0000313" key="5">
    <source>
        <dbReference type="EMBL" id="XCH23440.1"/>
    </source>
</evidence>
<keyword evidence="2" id="KW-0238">DNA-binding</keyword>
<dbReference type="Gene3D" id="3.40.50.2300">
    <property type="match status" value="1"/>
</dbReference>
<dbReference type="AlphaFoldDB" id="A0AAU8FFY1"/>
<keyword evidence="1" id="KW-0805">Transcription regulation</keyword>
<dbReference type="PROSITE" id="PS50043">
    <property type="entry name" value="HTH_LUXR_2"/>
    <property type="match status" value="1"/>
</dbReference>
<dbReference type="PANTHER" id="PTHR43214:SF41">
    <property type="entry name" value="NITRATE_NITRITE RESPONSE REGULATOR PROTEIN NARP"/>
    <property type="match status" value="1"/>
</dbReference>
<dbReference type="InterPro" id="IPR016032">
    <property type="entry name" value="Sig_transdc_resp-reg_C-effctor"/>
</dbReference>
<organism evidence="5">
    <name type="scientific">Dyadobacter sp. 676</name>
    <dbReference type="NCBI Taxonomy" id="3088362"/>
    <lineage>
        <taxon>Bacteria</taxon>
        <taxon>Pseudomonadati</taxon>
        <taxon>Bacteroidota</taxon>
        <taxon>Cytophagia</taxon>
        <taxon>Cytophagales</taxon>
        <taxon>Spirosomataceae</taxon>
        <taxon>Dyadobacter</taxon>
    </lineage>
</organism>
<proteinExistence type="predicted"/>
<protein>
    <submittedName>
        <fullName evidence="5">LuxR C-terminal-related transcriptional regulator</fullName>
    </submittedName>
</protein>
<dbReference type="EMBL" id="CP159289">
    <property type="protein sequence ID" value="XCH23440.1"/>
    <property type="molecule type" value="Genomic_DNA"/>
</dbReference>
<gene>
    <name evidence="5" type="ORF">ABV298_24455</name>
</gene>
<sequence>MKIALIATHGLIQFGVAAFARQTVSDVTLTVFESAVEFALKPADERYDLIYIDVSTDTPESISNKLVYVTTYASSEKVIALGIDPGLADMVGYLWTGCHGYVSIHAGEEEMRECLTTVIENRRYISPELLDAILRSGPPASQVSDLSKLLSKRENQIAQLLMQGLKTSQIALEVGTKMSTISTIKRSIFKKLSVDNTLRLKELFYGYRRNIEK</sequence>
<evidence type="ECO:0000256" key="2">
    <source>
        <dbReference type="ARBA" id="ARBA00023125"/>
    </source>
</evidence>
<dbReference type="Gene3D" id="1.10.10.10">
    <property type="entry name" value="Winged helix-like DNA-binding domain superfamily/Winged helix DNA-binding domain"/>
    <property type="match status" value="1"/>
</dbReference>
<dbReference type="GO" id="GO:0006355">
    <property type="term" value="P:regulation of DNA-templated transcription"/>
    <property type="evidence" value="ECO:0007669"/>
    <property type="project" value="InterPro"/>
</dbReference>
<dbReference type="PRINTS" id="PR00038">
    <property type="entry name" value="HTHLUXR"/>
</dbReference>
<dbReference type="GO" id="GO:0003677">
    <property type="term" value="F:DNA binding"/>
    <property type="evidence" value="ECO:0007669"/>
    <property type="project" value="UniProtKB-KW"/>
</dbReference>
<dbReference type="InterPro" id="IPR000792">
    <property type="entry name" value="Tscrpt_reg_LuxR_C"/>
</dbReference>
<evidence type="ECO:0000256" key="3">
    <source>
        <dbReference type="ARBA" id="ARBA00023163"/>
    </source>
</evidence>
<evidence type="ECO:0000256" key="1">
    <source>
        <dbReference type="ARBA" id="ARBA00023015"/>
    </source>
</evidence>
<dbReference type="SUPFAM" id="SSF46894">
    <property type="entry name" value="C-terminal effector domain of the bipartite response regulators"/>
    <property type="match status" value="1"/>
</dbReference>
<dbReference type="InterPro" id="IPR039420">
    <property type="entry name" value="WalR-like"/>
</dbReference>
<accession>A0AAU8FFY1</accession>
<evidence type="ECO:0000259" key="4">
    <source>
        <dbReference type="PROSITE" id="PS50043"/>
    </source>
</evidence>
<dbReference type="Pfam" id="PF00196">
    <property type="entry name" value="GerE"/>
    <property type="match status" value="1"/>
</dbReference>
<name>A0AAU8FFY1_9BACT</name>
<dbReference type="RefSeq" id="WP_353718766.1">
    <property type="nucleotide sequence ID" value="NZ_CP159289.1"/>
</dbReference>
<dbReference type="SMART" id="SM00421">
    <property type="entry name" value="HTH_LUXR"/>
    <property type="match status" value="1"/>
</dbReference>
<dbReference type="PANTHER" id="PTHR43214">
    <property type="entry name" value="TWO-COMPONENT RESPONSE REGULATOR"/>
    <property type="match status" value="1"/>
</dbReference>
<feature type="domain" description="HTH luxR-type" evidence="4">
    <location>
        <begin position="143"/>
        <end position="208"/>
    </location>
</feature>
<keyword evidence="3" id="KW-0804">Transcription</keyword>
<reference evidence="5" key="1">
    <citation type="submission" date="2024-06" db="EMBL/GenBank/DDBJ databases">
        <title>Sequencing and assembly of the genome of Dyadobacter sp. strain 676, a symbiont of Cyamopsis tetragonoloba.</title>
        <authorList>
            <person name="Guro P."/>
            <person name="Sazanova A."/>
            <person name="Kuznetsova I."/>
            <person name="Belimov A."/>
            <person name="Safronova V."/>
        </authorList>
    </citation>
    <scope>NUCLEOTIDE SEQUENCE</scope>
    <source>
        <strain evidence="5">676</strain>
    </source>
</reference>